<evidence type="ECO:0000256" key="11">
    <source>
        <dbReference type="ARBA" id="ARBA00038856"/>
    </source>
</evidence>
<organism evidence="17">
    <name type="scientific">Nocardia globerula</name>
    <dbReference type="NCBI Taxonomy" id="1818"/>
    <lineage>
        <taxon>Bacteria</taxon>
        <taxon>Bacillati</taxon>
        <taxon>Actinomycetota</taxon>
        <taxon>Actinomycetes</taxon>
        <taxon>Mycobacteriales</taxon>
        <taxon>Nocardiaceae</taxon>
        <taxon>Nocardia</taxon>
    </lineage>
</organism>
<reference evidence="17" key="1">
    <citation type="submission" date="2019-07" db="EMBL/GenBank/DDBJ databases">
        <title>Genomic Encyclopedia of Type Strains, Phase IV (KMG-IV): sequencing the most valuable type-strain genomes for metagenomic binning, comparative biology and taxonomic classification.</title>
        <authorList>
            <person name="Goeker M."/>
        </authorList>
    </citation>
    <scope>NUCLEOTIDE SEQUENCE</scope>
    <source>
        <strain evidence="17">DSM 44596</strain>
    </source>
</reference>
<feature type="domain" description="Glucose-methanol-choline oxidoreductase C-terminal" evidence="16">
    <location>
        <begin position="492"/>
        <end position="560"/>
    </location>
</feature>
<keyword evidence="4" id="KW-0285">Flavoprotein</keyword>
<keyword evidence="3" id="KW-0153">Cholesterol metabolism</keyword>
<evidence type="ECO:0000256" key="14">
    <source>
        <dbReference type="ARBA" id="ARBA00049744"/>
    </source>
</evidence>
<comment type="caution">
    <text evidence="17">The sequence shown here is derived from an EMBL/GenBank/DDBJ whole genome shotgun (WGS) entry which is preliminary data.</text>
</comment>
<dbReference type="NCBIfam" id="TIGR01409">
    <property type="entry name" value="TAT_signal_seq"/>
    <property type="match status" value="1"/>
</dbReference>
<keyword evidence="7" id="KW-0443">Lipid metabolism</keyword>
<dbReference type="PROSITE" id="PS51318">
    <property type="entry name" value="TAT"/>
    <property type="match status" value="1"/>
</dbReference>
<dbReference type="Gene3D" id="3.50.50.60">
    <property type="entry name" value="FAD/NAD(P)-binding domain"/>
    <property type="match status" value="1"/>
</dbReference>
<evidence type="ECO:0000256" key="12">
    <source>
        <dbReference type="ARBA" id="ARBA00049645"/>
    </source>
</evidence>
<dbReference type="GO" id="GO:0004769">
    <property type="term" value="F:steroid Delta-isomerase activity"/>
    <property type="evidence" value="ECO:0007669"/>
    <property type="project" value="UniProtKB-EC"/>
</dbReference>
<evidence type="ECO:0000256" key="5">
    <source>
        <dbReference type="ARBA" id="ARBA00022827"/>
    </source>
</evidence>
<dbReference type="InterPro" id="IPR052542">
    <property type="entry name" value="Cholesterol_Oxidase"/>
</dbReference>
<evidence type="ECO:0000313" key="17">
    <source>
        <dbReference type="EMBL" id="TYQ03258.1"/>
    </source>
</evidence>
<evidence type="ECO:0000256" key="8">
    <source>
        <dbReference type="ARBA" id="ARBA00023166"/>
    </source>
</evidence>
<proteinExistence type="inferred from homology"/>
<dbReference type="EC" id="5.3.3.1" evidence="11"/>
<evidence type="ECO:0000256" key="10">
    <source>
        <dbReference type="ARBA" id="ARBA00023235"/>
    </source>
</evidence>
<dbReference type="GO" id="GO:0008203">
    <property type="term" value="P:cholesterol metabolic process"/>
    <property type="evidence" value="ECO:0007669"/>
    <property type="project" value="UniProtKB-KW"/>
</dbReference>
<accession>A0A652YN16</accession>
<evidence type="ECO:0000256" key="6">
    <source>
        <dbReference type="ARBA" id="ARBA00023002"/>
    </source>
</evidence>
<evidence type="ECO:0000259" key="16">
    <source>
        <dbReference type="Pfam" id="PF05199"/>
    </source>
</evidence>
<protein>
    <recommendedName>
        <fullName evidence="14">Cholesterol oxidase</fullName>
        <ecNumber evidence="13">1.1.3.6</ecNumber>
        <ecNumber evidence="11">5.3.3.1</ecNumber>
    </recommendedName>
    <alternativeName>
        <fullName evidence="15">Cholesterol isomerase</fullName>
    </alternativeName>
</protein>
<dbReference type="GO" id="GO:0016995">
    <property type="term" value="F:cholesterol oxidase activity"/>
    <property type="evidence" value="ECO:0007669"/>
    <property type="project" value="UniProtKB-EC"/>
</dbReference>
<dbReference type="EMBL" id="VNIQ01000005">
    <property type="protein sequence ID" value="TYQ03258.1"/>
    <property type="molecule type" value="Genomic_DNA"/>
</dbReference>
<dbReference type="SUPFAM" id="SSF51905">
    <property type="entry name" value="FAD/NAD(P)-binding domain"/>
    <property type="match status" value="1"/>
</dbReference>
<dbReference type="InterPro" id="IPR007867">
    <property type="entry name" value="GMC_OxRtase_C"/>
</dbReference>
<evidence type="ECO:0000256" key="1">
    <source>
        <dbReference type="ARBA" id="ARBA00001974"/>
    </source>
</evidence>
<dbReference type="PANTHER" id="PTHR47470:SF1">
    <property type="entry name" value="FAD-DEPENDENT OXIDOREDUCTASE 2 FAD BINDING DOMAIN-CONTAINING PROTEIN"/>
    <property type="match status" value="1"/>
</dbReference>
<evidence type="ECO:0000256" key="9">
    <source>
        <dbReference type="ARBA" id="ARBA00023221"/>
    </source>
</evidence>
<comment type="pathway">
    <text evidence="12">Steroid metabolism; cholesterol degradation.</text>
</comment>
<sequence>MHDPQPNSHSSYSVVTYVFEVSGVELFIMQRRSFLKAAGVGAAVAATTTVTSTAVSHATPRHTLPMGMDHYRNLVPELFDPSPVPQQHSEAIVIGSGFGASATALRLAQSGTQVTVLERGLRWPHDPYREIHTSDLLADGRGVFRRTSFTNLTGIPVACDYFSGVLDATDYENMSVWRGAAVGGGSVIFTGVMIAPERRFFDAVFGNSLNYDEMSATWYPKVRQMLRLSPLPEDLYRTANFGHSRRWDQDARRAGFDPHRIDGIWNWDVVRSELSGGSRPSATVGDTNMGNSNGAKFDLTQNYIPAAEATGKTTVCFGHQVLSIGREKDGRYVVDVESSDPTGAVLTRRTITCDRLFLGAGSIGTSELLVRAQATGALPKLNEHIGKGWGTNGDGAMVRSFGFSDGSAQAAPSASRIVDETGLPLSLENWHAAGVPVNIGMLASLGMTLDPQRADFSFDARADRVVLNWPHNGSAATIEALRAVQNKMAFAGSTLPSALPFAQDVNCSFTAHPLGGAVLGKATDGYGRVKGYDGLYVMDGAAIPGSTGTVNPSLTITALAERNIAEIINSKR</sequence>
<dbReference type="Gene3D" id="3.30.410.10">
    <property type="entry name" value="Cholesterol Oxidase, domain 2"/>
    <property type="match status" value="1"/>
</dbReference>
<keyword evidence="5" id="KW-0274">FAD</keyword>
<dbReference type="EC" id="1.1.3.6" evidence="13"/>
<keyword evidence="8" id="KW-1207">Sterol metabolism</keyword>
<keyword evidence="10" id="KW-0413">Isomerase</keyword>
<keyword evidence="6" id="KW-0560">Oxidoreductase</keyword>
<comment type="cofactor">
    <cofactor evidence="1">
        <name>FAD</name>
        <dbReference type="ChEBI" id="CHEBI:57692"/>
    </cofactor>
</comment>
<evidence type="ECO:0000256" key="7">
    <source>
        <dbReference type="ARBA" id="ARBA00023098"/>
    </source>
</evidence>
<dbReference type="InterPro" id="IPR036188">
    <property type="entry name" value="FAD/NAD-bd_sf"/>
</dbReference>
<evidence type="ECO:0000256" key="13">
    <source>
        <dbReference type="ARBA" id="ARBA00049723"/>
    </source>
</evidence>
<dbReference type="InterPro" id="IPR006311">
    <property type="entry name" value="TAT_signal"/>
</dbReference>
<dbReference type="AlphaFoldDB" id="A0A652YN16"/>
<dbReference type="Pfam" id="PF05199">
    <property type="entry name" value="GMC_oxred_C"/>
    <property type="match status" value="1"/>
</dbReference>
<name>A0A652YN16_NOCGL</name>
<dbReference type="PANTHER" id="PTHR47470">
    <property type="entry name" value="CHOLESTEROL OXIDASE"/>
    <property type="match status" value="1"/>
</dbReference>
<gene>
    <name evidence="17" type="ORF">FNL38_105408</name>
</gene>
<comment type="similarity">
    <text evidence="2">Belongs to the GMC oxidoreductase family.</text>
</comment>
<evidence type="ECO:0000256" key="2">
    <source>
        <dbReference type="ARBA" id="ARBA00010790"/>
    </source>
</evidence>
<evidence type="ECO:0000256" key="15">
    <source>
        <dbReference type="ARBA" id="ARBA00049778"/>
    </source>
</evidence>
<keyword evidence="9" id="KW-0753">Steroid metabolism</keyword>
<evidence type="ECO:0000256" key="3">
    <source>
        <dbReference type="ARBA" id="ARBA00022548"/>
    </source>
</evidence>
<evidence type="ECO:0000256" key="4">
    <source>
        <dbReference type="ARBA" id="ARBA00022630"/>
    </source>
</evidence>
<dbReference type="InterPro" id="IPR019546">
    <property type="entry name" value="TAT_signal_bac_arc"/>
</dbReference>
<dbReference type="SUPFAM" id="SSF54373">
    <property type="entry name" value="FAD-linked reductases, C-terminal domain"/>
    <property type="match status" value="1"/>
</dbReference>